<dbReference type="GeneID" id="5309189"/>
<dbReference type="Pfam" id="PF06074">
    <property type="entry name" value="Portal_Mu"/>
    <property type="match status" value="1"/>
</dbReference>
<feature type="compositionally biased region" description="Basic residues" evidence="1">
    <location>
        <begin position="306"/>
        <end position="315"/>
    </location>
</feature>
<name>A6N1Z6_9CAUD</name>
<dbReference type="OrthoDB" id="2975at10239"/>
<proteinExistence type="predicted"/>
<sequence length="355" mass="39080">MFEQVYRIENGRARLGKLAWRPPRTISRFDVAPDGGLVAIEQWGVFGKATVRIPVDRLVVFVNEREGANWLGQSLLRQAYKNWLLKDRFLRIQALVGERNGLGVPIYQGAPLPEAIARDTARAEQWLNDQKEEGLQLAKEFRAGEAAGGYIPHGANFTLTGVQGKLPEMDGPIRYHDEQIARAVLAHFLTLGGDKSTGSYALGDTFASFFTGSLNAVMKHIADVTQQHVVEDLVDQNWGPEEPAPRLVPAQLGKEQPVTAEAIRALVECGAFTADPELEKDLRARYGLPAPAERDDGADAAAAKAAGRRRAKRLPGQRQGAALPSRSPRADPPRRRGPLRRRPRHPAHRRCAPDG</sequence>
<accession>A6N1Z6</accession>
<evidence type="ECO:0000313" key="2">
    <source>
        <dbReference type="EMBL" id="ABR10468.1"/>
    </source>
</evidence>
<organism evidence="2 3">
    <name type="scientific">Microbacterium phage Min1</name>
    <dbReference type="NCBI Taxonomy" id="446529"/>
    <lineage>
        <taxon>Viruses</taxon>
        <taxon>Duplodnaviria</taxon>
        <taxon>Heunggongvirae</taxon>
        <taxon>Uroviricota</taxon>
        <taxon>Caudoviricetes</taxon>
        <taxon>Minunavirus</taxon>
        <taxon>Minunavirus Min1</taxon>
    </lineage>
</organism>
<reference evidence="2 3" key="1">
    <citation type="submission" date="2007-04" db="EMBL/GenBank/DDBJ databases">
        <title>Isolation, characterization and complete nucleotide sequence of a novel temperate bacteriophage Min1, isolated from the nematode pathogen Microbacterium nematophilum.</title>
        <authorList>
            <person name="Akimkina T.V."/>
            <person name="Venien-Bryan C."/>
            <person name="Hodgkin J.A."/>
        </authorList>
    </citation>
    <scope>NUCLEOTIDE SEQUENCE [LARGE SCALE GENOMIC DNA]</scope>
</reference>
<dbReference type="EMBL" id="EF579802">
    <property type="protein sequence ID" value="ABR10468.1"/>
    <property type="molecule type" value="Genomic_DNA"/>
</dbReference>
<feature type="region of interest" description="Disordered" evidence="1">
    <location>
        <begin position="289"/>
        <end position="355"/>
    </location>
</feature>
<dbReference type="InterPro" id="IPR009279">
    <property type="entry name" value="Portal_Mu"/>
</dbReference>
<dbReference type="KEGG" id="vg:5309189"/>
<protein>
    <recommendedName>
        <fullName evidence="4">Portal protein</fullName>
    </recommendedName>
</protein>
<evidence type="ECO:0000256" key="1">
    <source>
        <dbReference type="SAM" id="MobiDB-lite"/>
    </source>
</evidence>
<feature type="compositionally biased region" description="Basic residues" evidence="1">
    <location>
        <begin position="335"/>
        <end position="355"/>
    </location>
</feature>
<dbReference type="Proteomes" id="UP000001999">
    <property type="component" value="Segment"/>
</dbReference>
<evidence type="ECO:0000313" key="3">
    <source>
        <dbReference type="Proteomes" id="UP000001999"/>
    </source>
</evidence>
<keyword evidence="3" id="KW-1185">Reference proteome</keyword>
<dbReference type="RefSeq" id="YP_001294798.1">
    <property type="nucleotide sequence ID" value="NC_009603.1"/>
</dbReference>
<evidence type="ECO:0008006" key="4">
    <source>
        <dbReference type="Google" id="ProtNLM"/>
    </source>
</evidence>